<keyword evidence="3 7" id="KW-0540">Nuclease</keyword>
<dbReference type="InterPro" id="IPR020539">
    <property type="entry name" value="RNase_P_CS"/>
</dbReference>
<dbReference type="InterPro" id="IPR014721">
    <property type="entry name" value="Ribsml_uS5_D2-typ_fold_subgr"/>
</dbReference>
<accession>A0A1D8B363</accession>
<dbReference type="Gene3D" id="3.30.230.10">
    <property type="match status" value="1"/>
</dbReference>
<comment type="similarity">
    <text evidence="7">Belongs to the RnpA family.</text>
</comment>
<dbReference type="PANTHER" id="PTHR33992:SF1">
    <property type="entry name" value="RIBONUCLEASE P PROTEIN COMPONENT"/>
    <property type="match status" value="1"/>
</dbReference>
<evidence type="ECO:0000256" key="5">
    <source>
        <dbReference type="ARBA" id="ARBA00022801"/>
    </source>
</evidence>
<evidence type="ECO:0000256" key="7">
    <source>
        <dbReference type="HAMAP-Rule" id="MF_00227"/>
    </source>
</evidence>
<dbReference type="GO" id="GO:0042781">
    <property type="term" value="F:3'-tRNA processing endoribonuclease activity"/>
    <property type="evidence" value="ECO:0007669"/>
    <property type="project" value="TreeGrafter"/>
</dbReference>
<gene>
    <name evidence="7" type="primary">rnpA</name>
    <name evidence="9" type="ORF">BH719_06630</name>
</gene>
<keyword evidence="10" id="KW-1185">Reference proteome</keyword>
<dbReference type="RefSeq" id="WP_009744046.1">
    <property type="nucleotide sequence ID" value="NZ_CP017298.1"/>
</dbReference>
<comment type="subunit">
    <text evidence="7">Consists of a catalytic RNA component (M1 or rnpB) and a protein subunit.</text>
</comment>
<dbReference type="HAMAP" id="MF_00227">
    <property type="entry name" value="RNase_P"/>
    <property type="match status" value="1"/>
</dbReference>
<dbReference type="EMBL" id="CP017298">
    <property type="protein sequence ID" value="AOS47559.1"/>
    <property type="molecule type" value="Genomic_DNA"/>
</dbReference>
<protein>
    <recommendedName>
        <fullName evidence="7 8">Ribonuclease P protein component</fullName>
        <shortName evidence="7">RNase P protein</shortName>
        <shortName evidence="7">RNaseP protein</shortName>
        <ecNumber evidence="7 8">3.1.26.5</ecNumber>
    </recommendedName>
    <alternativeName>
        <fullName evidence="7">Protein C5</fullName>
    </alternativeName>
</protein>
<dbReference type="GO" id="GO:0030677">
    <property type="term" value="C:ribonuclease P complex"/>
    <property type="evidence" value="ECO:0007669"/>
    <property type="project" value="TreeGrafter"/>
</dbReference>
<sequence length="120" mass="13367">MLPRAHRMVDPADFRSTIRTGSRGGDPLVVVHARTDEGEENRLVGFVVPKREIKRANGRNRVKRQLRHIMRERVGSLPPGARVVVRASGRALGASSQELARRLDGALARAWRKWSGGGER</sequence>
<evidence type="ECO:0000256" key="8">
    <source>
        <dbReference type="NCBIfam" id="TIGR00188"/>
    </source>
</evidence>
<evidence type="ECO:0000256" key="6">
    <source>
        <dbReference type="ARBA" id="ARBA00022884"/>
    </source>
</evidence>
<dbReference type="Pfam" id="PF00825">
    <property type="entry name" value="Ribonuclease_P"/>
    <property type="match status" value="1"/>
</dbReference>
<dbReference type="GO" id="GO:0000049">
    <property type="term" value="F:tRNA binding"/>
    <property type="evidence" value="ECO:0007669"/>
    <property type="project" value="UniProtKB-UniRule"/>
</dbReference>
<keyword evidence="6 7" id="KW-0694">RNA-binding</keyword>
<dbReference type="PROSITE" id="PS00648">
    <property type="entry name" value="RIBONUCLEASE_P"/>
    <property type="match status" value="1"/>
</dbReference>
<dbReference type="AlphaFoldDB" id="A0A1D8B363"/>
<organism evidence="9 10">
    <name type="scientific">Pauljensenia hongkongensis</name>
    <dbReference type="NCBI Taxonomy" id="178339"/>
    <lineage>
        <taxon>Bacteria</taxon>
        <taxon>Bacillati</taxon>
        <taxon>Actinomycetota</taxon>
        <taxon>Actinomycetes</taxon>
        <taxon>Actinomycetales</taxon>
        <taxon>Actinomycetaceae</taxon>
        <taxon>Pauljensenia</taxon>
    </lineage>
</organism>
<dbReference type="InterPro" id="IPR020568">
    <property type="entry name" value="Ribosomal_Su5_D2-typ_SF"/>
</dbReference>
<dbReference type="SUPFAM" id="SSF54211">
    <property type="entry name" value="Ribosomal protein S5 domain 2-like"/>
    <property type="match status" value="1"/>
</dbReference>
<evidence type="ECO:0000256" key="2">
    <source>
        <dbReference type="ARBA" id="ARBA00022694"/>
    </source>
</evidence>
<keyword evidence="4 7" id="KW-0255">Endonuclease</keyword>
<dbReference type="KEGG" id="phon:BH719_06630"/>
<comment type="catalytic activity">
    <reaction evidence="7">
        <text>Endonucleolytic cleavage of RNA, removing 5'-extranucleotides from tRNA precursor.</text>
        <dbReference type="EC" id="3.1.26.5"/>
    </reaction>
</comment>
<evidence type="ECO:0000256" key="4">
    <source>
        <dbReference type="ARBA" id="ARBA00022759"/>
    </source>
</evidence>
<name>A0A1D8B363_9ACTO</name>
<dbReference type="STRING" id="178339.BH719_06630"/>
<dbReference type="EC" id="3.1.26.5" evidence="7 8"/>
<dbReference type="GO" id="GO:0001682">
    <property type="term" value="P:tRNA 5'-leader removal"/>
    <property type="evidence" value="ECO:0007669"/>
    <property type="project" value="UniProtKB-UniRule"/>
</dbReference>
<evidence type="ECO:0000313" key="10">
    <source>
        <dbReference type="Proteomes" id="UP000095214"/>
    </source>
</evidence>
<dbReference type="PANTHER" id="PTHR33992">
    <property type="entry name" value="RIBONUCLEASE P PROTEIN COMPONENT"/>
    <property type="match status" value="1"/>
</dbReference>
<keyword evidence="5 7" id="KW-0378">Hydrolase</keyword>
<dbReference type="Proteomes" id="UP000095214">
    <property type="component" value="Chromosome"/>
</dbReference>
<evidence type="ECO:0000313" key="9">
    <source>
        <dbReference type="EMBL" id="AOS47559.1"/>
    </source>
</evidence>
<dbReference type="GO" id="GO:0004526">
    <property type="term" value="F:ribonuclease P activity"/>
    <property type="evidence" value="ECO:0007669"/>
    <property type="project" value="UniProtKB-UniRule"/>
</dbReference>
<comment type="function">
    <text evidence="1 7">RNaseP catalyzes the removal of the 5'-leader sequence from pre-tRNA to produce the mature 5'-terminus. It can also cleave other RNA substrates such as 4.5S RNA. The protein component plays an auxiliary but essential role in vivo by binding to the 5'-leader sequence and broadening the substrate specificity of the ribozyme.</text>
</comment>
<proteinExistence type="inferred from homology"/>
<reference evidence="9 10" key="1">
    <citation type="submission" date="2016-09" db="EMBL/GenBank/DDBJ databases">
        <title>Complete genome sequence of Actinomyces hongkongensis HKU8.</title>
        <authorList>
            <person name="Gao Y.-X."/>
            <person name="Zhou Y.-Y."/>
            <person name="Xie Y."/>
            <person name="Wang M."/>
            <person name="Wang S.-J."/>
            <person name="Shen S.-G."/>
        </authorList>
    </citation>
    <scope>NUCLEOTIDE SEQUENCE [LARGE SCALE GENOMIC DNA]</scope>
    <source>
        <strain evidence="9 10">HKU8</strain>
    </source>
</reference>
<evidence type="ECO:0000256" key="3">
    <source>
        <dbReference type="ARBA" id="ARBA00022722"/>
    </source>
</evidence>
<dbReference type="NCBIfam" id="TIGR00188">
    <property type="entry name" value="rnpA"/>
    <property type="match status" value="1"/>
</dbReference>
<keyword evidence="2 7" id="KW-0819">tRNA processing</keyword>
<dbReference type="InterPro" id="IPR000100">
    <property type="entry name" value="RNase_P"/>
</dbReference>
<dbReference type="OrthoDB" id="196964at2"/>
<evidence type="ECO:0000256" key="1">
    <source>
        <dbReference type="ARBA" id="ARBA00002663"/>
    </source>
</evidence>